<name>A0A327W0E6_9BACT</name>
<dbReference type="OrthoDB" id="676308at2"/>
<dbReference type="Pfam" id="PF26622">
    <property type="entry name" value="DUF8199"/>
    <property type="match status" value="1"/>
</dbReference>
<evidence type="ECO:0000313" key="3">
    <source>
        <dbReference type="Proteomes" id="UP000249819"/>
    </source>
</evidence>
<comment type="caution">
    <text evidence="2">The sequence shown here is derived from an EMBL/GenBank/DDBJ whole genome shotgun (WGS) entry which is preliminary data.</text>
</comment>
<dbReference type="InterPro" id="IPR058060">
    <property type="entry name" value="HYC_CC_PP"/>
</dbReference>
<organism evidence="2 3">
    <name type="scientific">Chitinophaga dinghuensis</name>
    <dbReference type="NCBI Taxonomy" id="1539050"/>
    <lineage>
        <taxon>Bacteria</taxon>
        <taxon>Pseudomonadati</taxon>
        <taxon>Bacteroidota</taxon>
        <taxon>Chitinophagia</taxon>
        <taxon>Chitinophagales</taxon>
        <taxon>Chitinophagaceae</taxon>
        <taxon>Chitinophaga</taxon>
    </lineage>
</organism>
<protein>
    <submittedName>
        <fullName evidence="2">Uncharacterized protein</fullName>
    </submittedName>
</protein>
<dbReference type="InterPro" id="IPR058512">
    <property type="entry name" value="DUF8199"/>
</dbReference>
<evidence type="ECO:0000256" key="1">
    <source>
        <dbReference type="SAM" id="SignalP"/>
    </source>
</evidence>
<evidence type="ECO:0000313" key="2">
    <source>
        <dbReference type="EMBL" id="RAJ82232.1"/>
    </source>
</evidence>
<reference evidence="2 3" key="1">
    <citation type="submission" date="2018-06" db="EMBL/GenBank/DDBJ databases">
        <title>Genomic Encyclopedia of Archaeal and Bacterial Type Strains, Phase II (KMG-II): from individual species to whole genera.</title>
        <authorList>
            <person name="Goeker M."/>
        </authorList>
    </citation>
    <scope>NUCLEOTIDE SEQUENCE [LARGE SCALE GENOMIC DNA]</scope>
    <source>
        <strain evidence="2 3">DSM 29821</strain>
    </source>
</reference>
<keyword evidence="1" id="KW-0732">Signal</keyword>
<accession>A0A327W0E6</accession>
<dbReference type="AlphaFoldDB" id="A0A327W0E6"/>
<dbReference type="EMBL" id="QLMA01000004">
    <property type="protein sequence ID" value="RAJ82232.1"/>
    <property type="molecule type" value="Genomic_DNA"/>
</dbReference>
<proteinExistence type="predicted"/>
<keyword evidence="3" id="KW-1185">Reference proteome</keyword>
<sequence length="132" mass="14691">MKKIFALILAVLCLGTSTGATVRIHYCGGKLADVQLWPDNSNKCAKCTPVVKKSCNKKCCRDEHKTVKLEKDQKLNDNNIQLIQLPALTVQPQYASLPPVQVVHPARAYPSANAPPYEQKISSYILHCTFRI</sequence>
<dbReference type="NCBIfam" id="NF047658">
    <property type="entry name" value="HYC_CC_PP"/>
    <property type="match status" value="1"/>
</dbReference>
<dbReference type="Proteomes" id="UP000249819">
    <property type="component" value="Unassembled WGS sequence"/>
</dbReference>
<dbReference type="RefSeq" id="WP_111592763.1">
    <property type="nucleotide sequence ID" value="NZ_QLMA01000004.1"/>
</dbReference>
<feature type="signal peptide" evidence="1">
    <location>
        <begin position="1"/>
        <end position="22"/>
    </location>
</feature>
<gene>
    <name evidence="2" type="ORF">CLV59_104457</name>
</gene>
<feature type="chain" id="PRO_5016413016" evidence="1">
    <location>
        <begin position="23"/>
        <end position="132"/>
    </location>
</feature>